<dbReference type="Proteomes" id="UP001251528">
    <property type="component" value="Unassembled WGS sequence"/>
</dbReference>
<comment type="similarity">
    <text evidence="2">Belongs to the oligopeptide OPT transporter family.</text>
</comment>
<keyword evidence="4 7" id="KW-0812">Transmembrane</keyword>
<sequence>MLARAIVGWALLSSLAKDMSWAPGPVRDWESGSRGWIIWISLVAMLVDALVDLVWFVAQPVLLSLKFREEPCIDRPSLIVGCLIPQSSLKAKLINLVAGGVAEAGAVQSGFMMKNLRTGYLSGSSPDTPFFSQALGSLFGAIISSMLYRLYTSVYSVPGEIFQVPSAYVWRAGAALAVGEGLPPRALDFALVAATMFASFTVARFACGNSNHRHFIPMGIPFSVGMYDVPSFTWLGHWESWHSGIGLVE</sequence>
<dbReference type="PANTHER" id="PTHR31645">
    <property type="entry name" value="OLIGOPEPTIDE TRANSPORTER YGL114W-RELATED"/>
    <property type="match status" value="1"/>
</dbReference>
<dbReference type="InterPro" id="IPR004813">
    <property type="entry name" value="OPT"/>
</dbReference>
<evidence type="ECO:0000256" key="3">
    <source>
        <dbReference type="ARBA" id="ARBA00022448"/>
    </source>
</evidence>
<evidence type="ECO:0000313" key="9">
    <source>
        <dbReference type="Proteomes" id="UP001251528"/>
    </source>
</evidence>
<dbReference type="InterPro" id="IPR045035">
    <property type="entry name" value="YSL-like"/>
</dbReference>
<comment type="caution">
    <text evidence="8">The sequence shown here is derived from an EMBL/GenBank/DDBJ whole genome shotgun (WGS) entry which is preliminary data.</text>
</comment>
<evidence type="ECO:0000313" key="8">
    <source>
        <dbReference type="EMBL" id="KAK2592980.1"/>
    </source>
</evidence>
<evidence type="ECO:0000256" key="2">
    <source>
        <dbReference type="ARBA" id="ARBA00008807"/>
    </source>
</evidence>
<dbReference type="PANTHER" id="PTHR31645:SF0">
    <property type="entry name" value="OLIGOPEPTIDE TRANSPORTER YGL114W-RELATED"/>
    <property type="match status" value="1"/>
</dbReference>
<keyword evidence="6 7" id="KW-0472">Membrane</keyword>
<keyword evidence="5 7" id="KW-1133">Transmembrane helix</keyword>
<organism evidence="8 9">
    <name type="scientific">Conoideocrella luteorostrata</name>
    <dbReference type="NCBI Taxonomy" id="1105319"/>
    <lineage>
        <taxon>Eukaryota</taxon>
        <taxon>Fungi</taxon>
        <taxon>Dikarya</taxon>
        <taxon>Ascomycota</taxon>
        <taxon>Pezizomycotina</taxon>
        <taxon>Sordariomycetes</taxon>
        <taxon>Hypocreomycetidae</taxon>
        <taxon>Hypocreales</taxon>
        <taxon>Clavicipitaceae</taxon>
        <taxon>Conoideocrella</taxon>
    </lineage>
</organism>
<evidence type="ECO:0000256" key="7">
    <source>
        <dbReference type="SAM" id="Phobius"/>
    </source>
</evidence>
<accession>A0AAJ0FXW6</accession>
<comment type="subcellular location">
    <subcellularLocation>
        <location evidence="1">Membrane</location>
        <topology evidence="1">Multi-pass membrane protein</topology>
    </subcellularLocation>
</comment>
<evidence type="ECO:0000256" key="1">
    <source>
        <dbReference type="ARBA" id="ARBA00004141"/>
    </source>
</evidence>
<name>A0AAJ0FXW6_9HYPO</name>
<evidence type="ECO:0000256" key="5">
    <source>
        <dbReference type="ARBA" id="ARBA00022989"/>
    </source>
</evidence>
<evidence type="ECO:0000256" key="6">
    <source>
        <dbReference type="ARBA" id="ARBA00023136"/>
    </source>
</evidence>
<gene>
    <name evidence="8" type="primary">OPT8_3</name>
    <name evidence="8" type="ORF">QQS21_009308</name>
</gene>
<protein>
    <submittedName>
        <fullName evidence="8">OPT super</fullName>
    </submittedName>
</protein>
<dbReference type="GO" id="GO:0035673">
    <property type="term" value="F:oligopeptide transmembrane transporter activity"/>
    <property type="evidence" value="ECO:0007669"/>
    <property type="project" value="InterPro"/>
</dbReference>
<dbReference type="AlphaFoldDB" id="A0AAJ0FXW6"/>
<feature type="transmembrane region" description="Helical" evidence="7">
    <location>
        <begin position="36"/>
        <end position="58"/>
    </location>
</feature>
<dbReference type="GO" id="GO:0000329">
    <property type="term" value="C:fungal-type vacuole membrane"/>
    <property type="evidence" value="ECO:0007669"/>
    <property type="project" value="TreeGrafter"/>
</dbReference>
<keyword evidence="9" id="KW-1185">Reference proteome</keyword>
<dbReference type="Pfam" id="PF03169">
    <property type="entry name" value="OPT"/>
    <property type="match status" value="1"/>
</dbReference>
<dbReference type="EMBL" id="JASWJB010000234">
    <property type="protein sequence ID" value="KAK2592980.1"/>
    <property type="molecule type" value="Genomic_DNA"/>
</dbReference>
<evidence type="ECO:0000256" key="4">
    <source>
        <dbReference type="ARBA" id="ARBA00022692"/>
    </source>
</evidence>
<reference evidence="8" key="1">
    <citation type="submission" date="2023-06" db="EMBL/GenBank/DDBJ databases">
        <title>Conoideocrella luteorostrata (Hypocreales: Clavicipitaceae), a potential biocontrol fungus for elongate hemlock scale in United States Christmas tree production areas.</title>
        <authorList>
            <person name="Barrett H."/>
            <person name="Lovett B."/>
            <person name="Macias A.M."/>
            <person name="Stajich J.E."/>
            <person name="Kasson M.T."/>
        </authorList>
    </citation>
    <scope>NUCLEOTIDE SEQUENCE</scope>
    <source>
        <strain evidence="8">ARSEF 14590</strain>
    </source>
</reference>
<proteinExistence type="inferred from homology"/>
<keyword evidence="3" id="KW-0813">Transport</keyword>